<evidence type="ECO:0000256" key="1">
    <source>
        <dbReference type="SAM" id="Phobius"/>
    </source>
</evidence>
<reference evidence="2" key="1">
    <citation type="submission" date="2021-01" db="EMBL/GenBank/DDBJ databases">
        <title>Modified the classification status of verrucomicrobia.</title>
        <authorList>
            <person name="Feng X."/>
        </authorList>
    </citation>
    <scope>NUCLEOTIDE SEQUENCE</scope>
    <source>
        <strain evidence="2">KCTC 12986</strain>
    </source>
</reference>
<gene>
    <name evidence="2" type="ORF">JIN78_11240</name>
</gene>
<organism evidence="2 3">
    <name type="scientific">Roseibacillus ishigakijimensis</name>
    <dbReference type="NCBI Taxonomy" id="454146"/>
    <lineage>
        <taxon>Bacteria</taxon>
        <taxon>Pseudomonadati</taxon>
        <taxon>Verrucomicrobiota</taxon>
        <taxon>Verrucomicrobiia</taxon>
        <taxon>Verrucomicrobiales</taxon>
        <taxon>Verrucomicrobiaceae</taxon>
        <taxon>Roseibacillus</taxon>
    </lineage>
</organism>
<feature type="transmembrane region" description="Helical" evidence="1">
    <location>
        <begin position="21"/>
        <end position="46"/>
    </location>
</feature>
<proteinExistence type="predicted"/>
<comment type="caution">
    <text evidence="2">The sequence shown here is derived from an EMBL/GenBank/DDBJ whole genome shotgun (WGS) entry which is preliminary data.</text>
</comment>
<dbReference type="RefSeq" id="WP_200392071.1">
    <property type="nucleotide sequence ID" value="NZ_JAENIO010000028.1"/>
</dbReference>
<keyword evidence="1" id="KW-1133">Transmembrane helix</keyword>
<evidence type="ECO:0000313" key="2">
    <source>
        <dbReference type="EMBL" id="MBK1834636.1"/>
    </source>
</evidence>
<keyword evidence="1" id="KW-0472">Membrane</keyword>
<evidence type="ECO:0008006" key="4">
    <source>
        <dbReference type="Google" id="ProtNLM"/>
    </source>
</evidence>
<accession>A0A934RUC2</accession>
<keyword evidence="1" id="KW-0812">Transmembrane</keyword>
<sequence>MKTTTIRKKARWRSEGQGFSLVLVVTLMILLSLIAMGILGLGASVLRGSASEAGRQLARANARLALQLAIARLQESLGPDQRVCARADLLRERAEMEELNWVGVWRTTDQEGESYWKRTVRDGGLTDTRFFSGNSWSPEDEVLDWLVSGPRGEGSAPDPQRGVQGQAVALVAAGSIGDEAAAGVSAPRVPVRMGEGEDLWERGGYAWWVGDQGAKANVGSPDRLEMAGKTSLTRHYQRAGAQDVELWGEDVAPERKARLVGRTGLSLVGLDPQASFHDLTTASAGLFVNTREGGLQRDLTWYLHGKGRRAEDLRDGTTVVSAGIADSDRLVGPANNEEAMRAGLRLSTVKSHLIAPTFRSLRTWSELAQEGGTTRDALFSAEEARPGAMADAYDHSNPRPVALQDLSHQSLRPVLVEGSIYYGLSYYADPNPAPAGRVPSSGEEFPARNYRLRIHLFPRVVLWNPYNVSLRVPETALALLVNGAKCIEATYQDGSMERFKMYLGRTHVNEQTGGMGGSAQQGTLYFHLASTVIPPGESFLFSPPDGQEYSERKVGRNVLVPTAPDTTRNFYLSLRPDADNSTQVFRRVTPPAIGPDGETLQHLNGSLRLPVLSFREVADGVQADDYRMLWKHGVRGKDWTPEDFDTWPMAQFVSCALQYGDNRELPVVWAEQLGVPVVATQAHNPLFSQVPDRRTRDGFRMRWFRETVSNERGSGILAETSHFQDAQMANWNMRGSYSLRTPWENVTDTTPAFFGNYTRDLFDEVVSYDSLRPFGVNAFPFGTPGEGPERLILFELPAAEADILSLGAFQHANLSELMWAPSFVVGNSLADPRITDPRGTELEAKSVNNRQTNGWNRYTIGWDDSGEGRSDDPDKWAFYARHLMQNLPESKPRGEDVNLLYDLSYEVNHTLWDRFFLSTGGEWEKKDFVKNPAKSPLPNSRLLLLGAGNEDDTFARLNDCHFAAGSLMLEGMFNVNSTSVEAWKAVLSSNKGTDQRAGEGVPFGRLLRAPAGSRQAGEAGSEDSFAGTRVLDEQEVTSLAEAMVEQVRARGPFLSLSDFVNRRLVNAEEGKKGALQAAIDQSGINGSFEGTYELNNEEELPDYRHPDNIWDATRLNQTLKPDTVAWGVPGFLTQADVLQVIGMGLSARSETFLVRAYGDAKNKAGQVIAKAWCEATVQRFPEPVEPDSHGLNPLVKERGEIDWGRRFRLTSFRWLREEEV</sequence>
<dbReference type="AlphaFoldDB" id="A0A934RUC2"/>
<dbReference type="Proteomes" id="UP000604083">
    <property type="component" value="Unassembled WGS sequence"/>
</dbReference>
<protein>
    <recommendedName>
        <fullName evidence="4">Verru_Chthon cassette protein A</fullName>
    </recommendedName>
</protein>
<evidence type="ECO:0000313" key="3">
    <source>
        <dbReference type="Proteomes" id="UP000604083"/>
    </source>
</evidence>
<dbReference type="EMBL" id="JAENIO010000028">
    <property type="protein sequence ID" value="MBK1834636.1"/>
    <property type="molecule type" value="Genomic_DNA"/>
</dbReference>
<name>A0A934RUC2_9BACT</name>
<keyword evidence="3" id="KW-1185">Reference proteome</keyword>